<dbReference type="KEGG" id="naq:D0T90_06860"/>
<dbReference type="RefSeq" id="WP_123795552.1">
    <property type="nucleotide sequence ID" value="NZ_CP031699.1"/>
</dbReference>
<gene>
    <name evidence="2" type="ORF">D0T90_06860</name>
</gene>
<sequence length="132" mass="14536">MKKLILSVMLSVASLSYAAPASMTKYYNNPKLAPKIQQCRGDIYCNAFAALAKQWKNIPNNYRYHGFNIKKEAAEGNGYGLWKGGFVSDTVKGSRLIDAGEPVFYDGGSKNKANEAIFARGIAVINYIENSK</sequence>
<feature type="signal peptide" evidence="1">
    <location>
        <begin position="1"/>
        <end position="18"/>
    </location>
</feature>
<evidence type="ECO:0000313" key="3">
    <source>
        <dbReference type="Proteomes" id="UP000325536"/>
    </source>
</evidence>
<dbReference type="AlphaFoldDB" id="A0A5P3MS06"/>
<keyword evidence="1" id="KW-0732">Signal</keyword>
<dbReference type="Proteomes" id="UP000325536">
    <property type="component" value="Chromosome"/>
</dbReference>
<evidence type="ECO:0000256" key="1">
    <source>
        <dbReference type="SAM" id="SignalP"/>
    </source>
</evidence>
<accession>A0A5P3MS06</accession>
<feature type="chain" id="PRO_5031007731" evidence="1">
    <location>
        <begin position="19"/>
        <end position="132"/>
    </location>
</feature>
<name>A0A5P3MS06_NEIAN</name>
<organism evidence="2 3">
    <name type="scientific">Neisseria animalis</name>
    <dbReference type="NCBI Taxonomy" id="492"/>
    <lineage>
        <taxon>Bacteria</taxon>
        <taxon>Pseudomonadati</taxon>
        <taxon>Pseudomonadota</taxon>
        <taxon>Betaproteobacteria</taxon>
        <taxon>Neisseriales</taxon>
        <taxon>Neisseriaceae</taxon>
        <taxon>Neisseria</taxon>
    </lineage>
</organism>
<reference evidence="2 3" key="1">
    <citation type="submission" date="2018-08" db="EMBL/GenBank/DDBJ databases">
        <title>Neisseria animalis ATCC 49930 complete genome.</title>
        <authorList>
            <person name="Veseli I.A."/>
            <person name="Mascarenhas dos Santos A.C."/>
            <person name="Buttler R."/>
            <person name="Pombert J.-F."/>
        </authorList>
    </citation>
    <scope>NUCLEOTIDE SEQUENCE [LARGE SCALE GENOMIC DNA]</scope>
    <source>
        <strain evidence="2 3">ATCC 49930</strain>
    </source>
</reference>
<keyword evidence="3" id="KW-1185">Reference proteome</keyword>
<protein>
    <submittedName>
        <fullName evidence="2">Uncharacterized protein</fullName>
    </submittedName>
</protein>
<evidence type="ECO:0000313" key="2">
    <source>
        <dbReference type="EMBL" id="QEY24240.1"/>
    </source>
</evidence>
<dbReference type="EMBL" id="CP031699">
    <property type="protein sequence ID" value="QEY24240.1"/>
    <property type="molecule type" value="Genomic_DNA"/>
</dbReference>
<proteinExistence type="predicted"/>